<dbReference type="PROSITE" id="PS51257">
    <property type="entry name" value="PROKAR_LIPOPROTEIN"/>
    <property type="match status" value="1"/>
</dbReference>
<dbReference type="EMBL" id="CP002859">
    <property type="protein sequence ID" value="AEI48602.1"/>
    <property type="molecule type" value="Genomic_DNA"/>
</dbReference>
<reference evidence="3" key="1">
    <citation type="submission" date="2011-06" db="EMBL/GenBank/DDBJ databases">
        <title>The complete genome of chromosome of Runella slithyformis DSM 19594.</title>
        <authorList>
            <consortium name="US DOE Joint Genome Institute (JGI-PGF)"/>
            <person name="Lucas S."/>
            <person name="Han J."/>
            <person name="Lapidus A."/>
            <person name="Bruce D."/>
            <person name="Goodwin L."/>
            <person name="Pitluck S."/>
            <person name="Peters L."/>
            <person name="Kyrpides N."/>
            <person name="Mavromatis K."/>
            <person name="Ivanova N."/>
            <person name="Ovchinnikova G."/>
            <person name="Zhang X."/>
            <person name="Misra M."/>
            <person name="Detter J.C."/>
            <person name="Tapia R."/>
            <person name="Han C."/>
            <person name="Land M."/>
            <person name="Hauser L."/>
            <person name="Markowitz V."/>
            <person name="Cheng J.-F."/>
            <person name="Hugenholtz P."/>
            <person name="Woyke T."/>
            <person name="Wu D."/>
            <person name="Tindall B."/>
            <person name="Faehrich R."/>
            <person name="Brambilla E."/>
            <person name="Klenk H.-P."/>
            <person name="Eisen J.A."/>
        </authorList>
    </citation>
    <scope>NUCLEOTIDE SEQUENCE [LARGE SCALE GENOMIC DNA]</scope>
    <source>
        <strain evidence="3">ATCC 29530 / DSM 19594 / LMG 11500 / NCIMB 11436 / LSU 4</strain>
    </source>
</reference>
<name>A0A7U3ZJX1_RUNSL</name>
<sequence>MKPSLWTLFFLILVFSCKEKIPDPSKTDLLTAKRWKWVGGSISPAYDIFGIGVLVGDDYYTRLPECWRDDIWIFSANYKFTHDEGASKCNVADPQSYIKGSWKFEMEENSITITKERGGIMVWDIKELTATSLKITETLKEDGQTYSINYSFGH</sequence>
<gene>
    <name evidence="2" type="ordered locus">Runsl_2190</name>
</gene>
<evidence type="ECO:0000313" key="3">
    <source>
        <dbReference type="Proteomes" id="UP000000493"/>
    </source>
</evidence>
<keyword evidence="3" id="KW-1185">Reference proteome</keyword>
<dbReference type="Proteomes" id="UP000000493">
    <property type="component" value="Chromosome"/>
</dbReference>
<dbReference type="AlphaFoldDB" id="A0A7U3ZJX1"/>
<dbReference type="KEGG" id="rsi:Runsl_2190"/>
<protein>
    <recommendedName>
        <fullName evidence="1">Lipocalin-like domain-containing protein</fullName>
    </recommendedName>
</protein>
<proteinExistence type="predicted"/>
<evidence type="ECO:0000259" key="1">
    <source>
        <dbReference type="Pfam" id="PF13648"/>
    </source>
</evidence>
<accession>A0A7U3ZJX1</accession>
<reference evidence="2 3" key="2">
    <citation type="journal article" date="2012" name="Stand. Genomic Sci.">
        <title>Complete genome sequence of the aquatic bacterium Runella slithyformis type strain (LSU 4(T)).</title>
        <authorList>
            <person name="Copeland A."/>
            <person name="Zhang X."/>
            <person name="Misra M."/>
            <person name="Lapidus A."/>
            <person name="Nolan M."/>
            <person name="Lucas S."/>
            <person name="Deshpande S."/>
            <person name="Cheng J.F."/>
            <person name="Tapia R."/>
            <person name="Goodwin L.A."/>
            <person name="Pitluck S."/>
            <person name="Liolios K."/>
            <person name="Pagani I."/>
            <person name="Ivanova N."/>
            <person name="Mikhailova N."/>
            <person name="Pati A."/>
            <person name="Chen A."/>
            <person name="Palaniappan K."/>
            <person name="Land M."/>
            <person name="Hauser L."/>
            <person name="Pan C."/>
            <person name="Jeffries C.D."/>
            <person name="Detter J.C."/>
            <person name="Brambilla E.M."/>
            <person name="Rohde M."/>
            <person name="Djao O.D."/>
            <person name="Goker M."/>
            <person name="Sikorski J."/>
            <person name="Tindall B.J."/>
            <person name="Woyke T."/>
            <person name="Bristow J."/>
            <person name="Eisen J.A."/>
            <person name="Markowitz V."/>
            <person name="Hugenholtz P."/>
            <person name="Kyrpides N.C."/>
            <person name="Klenk H.P."/>
            <person name="Mavromatis K."/>
        </authorList>
    </citation>
    <scope>NUCLEOTIDE SEQUENCE [LARGE SCALE GENOMIC DNA]</scope>
    <source>
        <strain evidence="3">ATCC 29530 / DSM 19594 / LMG 11500 / NCIMB 11436 / LSU 4</strain>
    </source>
</reference>
<feature type="domain" description="Lipocalin-like" evidence="1">
    <location>
        <begin position="61"/>
        <end position="135"/>
    </location>
</feature>
<evidence type="ECO:0000313" key="2">
    <source>
        <dbReference type="EMBL" id="AEI48602.1"/>
    </source>
</evidence>
<dbReference type="RefSeq" id="WP_013927913.1">
    <property type="nucleotide sequence ID" value="NC_015703.1"/>
</dbReference>
<organism evidence="2 3">
    <name type="scientific">Runella slithyformis (strain ATCC 29530 / DSM 19594 / LMG 11500 / NCIMB 11436 / LSU 4)</name>
    <dbReference type="NCBI Taxonomy" id="761193"/>
    <lineage>
        <taxon>Bacteria</taxon>
        <taxon>Pseudomonadati</taxon>
        <taxon>Bacteroidota</taxon>
        <taxon>Cytophagia</taxon>
        <taxon>Cytophagales</taxon>
        <taxon>Spirosomataceae</taxon>
        <taxon>Runella</taxon>
    </lineage>
</organism>
<dbReference type="InterPro" id="IPR024311">
    <property type="entry name" value="Lipocalin-like"/>
</dbReference>
<dbReference type="Pfam" id="PF13648">
    <property type="entry name" value="Lipocalin_4"/>
    <property type="match status" value="1"/>
</dbReference>